<dbReference type="AlphaFoldDB" id="A0A451A357"/>
<protein>
    <submittedName>
        <fullName evidence="1">Tetratricopeptide repeat-containing protein</fullName>
    </submittedName>
</protein>
<evidence type="ECO:0000313" key="1">
    <source>
        <dbReference type="EMBL" id="VFK60432.1"/>
    </source>
</evidence>
<dbReference type="InterPro" id="IPR019734">
    <property type="entry name" value="TPR_rpt"/>
</dbReference>
<dbReference type="EMBL" id="CAADFX010000123">
    <property type="protein sequence ID" value="VFK60432.1"/>
    <property type="molecule type" value="Genomic_DNA"/>
</dbReference>
<accession>A0A451A357</accession>
<dbReference type="InterPro" id="IPR011990">
    <property type="entry name" value="TPR-like_helical_dom_sf"/>
</dbReference>
<name>A0A451A357_9GAMM</name>
<dbReference type="SMART" id="SM00028">
    <property type="entry name" value="TPR"/>
    <property type="match status" value="2"/>
</dbReference>
<sequence length="763" mass="87245">MANFFRSYLEERYKGSVIPPWLLNFNEDPEAALHDLLRGIAPLGHLSGSDPDELLLDWLQGFGLNSPYARMLDSALTHWIDHHWGEILLPGTIEDATVTSQAWLWAIDTIVASPLVAQQDGTTPQHYPLFGASKLLRERMLADRRFLNDMTEGRTHDPQGRAWIAIANHQVDQTLLNEWWRLVSLPPDEPWYRGEYGLIGLRHLPLENPGLRGGFNKKLAEGLGRLGEAFWKRAKEGWLLEDMASSEFASLVNLAMRWSTFPDRWRNYWRHLARRHQDDEGFIAWLPIPGSDLHQSEHARSRWVEPDPAWARRAKALAGALVQPTKETVVQAEKLLAEQRYYANATGNMSFFVRTVGGFSAGIRAANPQQALIWAQMAKTVDPWDTYAWNNEAMALLAMRKHAKALGKYNEAILRFPHNVFTRTGRAEVLKLKGALDEALGAYDETIKLFSNDVVARTGRKGVLWALQKQGQTITTNQKEAAPPKEKNQCYEVDCSKTGQDVAIDFGKNQVLVTDSMTKILDEKPYIVSRGESALNREEITLLITDAYLIRRWAKEEKEDDPWINTGIQRNRVRTLLEALWEESTRDPLAAGESGILSLVTGDPEDRQRALSLLRMAIKRFPGSPRVRYALARAEREEAIATEDTSIITARQWQKLVRLDRHLFPIQWLGPLPLVAHFSKSDQELQKNANQLAIWLFPKFQAKDTETSFYTWWGSSVYSLLFGATVKDPSELPDIENVRRNIRINYRELVTKEEELIYRYAHR</sequence>
<dbReference type="Gene3D" id="1.25.40.10">
    <property type="entry name" value="Tetratricopeptide repeat domain"/>
    <property type="match status" value="1"/>
</dbReference>
<organism evidence="1">
    <name type="scientific">Candidatus Kentrum sp. TUN</name>
    <dbReference type="NCBI Taxonomy" id="2126343"/>
    <lineage>
        <taxon>Bacteria</taxon>
        <taxon>Pseudomonadati</taxon>
        <taxon>Pseudomonadota</taxon>
        <taxon>Gammaproteobacteria</taxon>
        <taxon>Candidatus Kentrum</taxon>
    </lineage>
</organism>
<gene>
    <name evidence="1" type="ORF">BECKTUN1418D_GA0071000_11239</name>
</gene>
<proteinExistence type="predicted"/>
<reference evidence="1" key="1">
    <citation type="submission" date="2019-02" db="EMBL/GenBank/DDBJ databases">
        <authorList>
            <person name="Gruber-Vodicka R. H."/>
            <person name="Seah K. B. B."/>
        </authorList>
    </citation>
    <scope>NUCLEOTIDE SEQUENCE</scope>
    <source>
        <strain evidence="1">BECK_BY1</strain>
    </source>
</reference>
<dbReference type="SUPFAM" id="SSF48452">
    <property type="entry name" value="TPR-like"/>
    <property type="match status" value="1"/>
</dbReference>